<dbReference type="InterPro" id="IPR025961">
    <property type="entry name" value="Metal_resist"/>
</dbReference>
<accession>A0A2I0CQ52</accession>
<comment type="similarity">
    <text evidence="1">Belongs to the ZraP family.</text>
</comment>
<dbReference type="RefSeq" id="WP_101193538.1">
    <property type="nucleotide sequence ID" value="NZ_JAYRQC010000125.1"/>
</dbReference>
<dbReference type="AlphaFoldDB" id="A0A2I0CQ52"/>
<organism evidence="4 5">
    <name type="scientific">Pseudomonas fluvialis</name>
    <dbReference type="NCBI Taxonomy" id="1793966"/>
    <lineage>
        <taxon>Bacteria</taxon>
        <taxon>Pseudomonadati</taxon>
        <taxon>Pseudomonadota</taxon>
        <taxon>Gammaproteobacteria</taxon>
        <taxon>Pseudomonadales</taxon>
        <taxon>Pseudomonadaceae</taxon>
        <taxon>Pseudomonas</taxon>
    </lineage>
</organism>
<evidence type="ECO:0000256" key="1">
    <source>
        <dbReference type="ARBA" id="ARBA00044945"/>
    </source>
</evidence>
<evidence type="ECO:0000256" key="3">
    <source>
        <dbReference type="ARBA" id="ARBA00045001"/>
    </source>
</evidence>
<gene>
    <name evidence="4" type="ORF">CW360_09540</name>
</gene>
<evidence type="ECO:0000313" key="5">
    <source>
        <dbReference type="Proteomes" id="UP000242861"/>
    </source>
</evidence>
<dbReference type="EMBL" id="PIYS01000016">
    <property type="protein sequence ID" value="PKF71193.1"/>
    <property type="molecule type" value="Genomic_DNA"/>
</dbReference>
<dbReference type="Pfam" id="PF13801">
    <property type="entry name" value="Metal_resist"/>
    <property type="match status" value="1"/>
</dbReference>
<dbReference type="Proteomes" id="UP000242861">
    <property type="component" value="Unassembled WGS sequence"/>
</dbReference>
<evidence type="ECO:0000313" key="4">
    <source>
        <dbReference type="EMBL" id="PKF71193.1"/>
    </source>
</evidence>
<sequence>MNNHLLRNALLLSVLLNIALLGAAGWQKLRHDGLPMPSGAATELSRQLQLNSNQLQRWHNSEAPFLAYLRASNASLDEHRRRLIQAVFSEPMDRALIDSEQAKIAQLQYEQQRLLIDQWIAERAILEAPQRKRLADILSKQSLSPASIEQLHRSL</sequence>
<proteinExistence type="inferred from homology"/>
<protein>
    <recommendedName>
        <fullName evidence="2">Signaling pathway modulator ZraP</fullName>
    </recommendedName>
    <alternativeName>
        <fullName evidence="3">Zinc resistance-associated protein</fullName>
    </alternativeName>
</protein>
<dbReference type="Gene3D" id="1.20.120.1490">
    <property type="match status" value="1"/>
</dbReference>
<name>A0A2I0CQ52_9PSED</name>
<reference evidence="5" key="1">
    <citation type="submission" date="2017-12" db="EMBL/GenBank/DDBJ databases">
        <authorList>
            <person name="Yu X.-Y."/>
        </authorList>
    </citation>
    <scope>NUCLEOTIDE SEQUENCE [LARGE SCALE GENOMIC DNA]</scope>
    <source>
        <strain evidence="5">ZYSR67-Z</strain>
    </source>
</reference>
<evidence type="ECO:0000256" key="2">
    <source>
        <dbReference type="ARBA" id="ARBA00044983"/>
    </source>
</evidence>
<comment type="caution">
    <text evidence="4">The sequence shown here is derived from an EMBL/GenBank/DDBJ whole genome shotgun (WGS) entry which is preliminary data.</text>
</comment>